<reference evidence="13 14" key="1">
    <citation type="submission" date="2018-06" db="EMBL/GenBank/DDBJ databases">
        <authorList>
            <consortium name="Pathogen Informatics"/>
            <person name="Doyle S."/>
        </authorList>
    </citation>
    <scope>NUCLEOTIDE SEQUENCE [LARGE SCALE GENOMIC DNA]</scope>
    <source>
        <strain evidence="13 14">NCTC13163</strain>
    </source>
</reference>
<evidence type="ECO:0000256" key="6">
    <source>
        <dbReference type="ARBA" id="ARBA00022801"/>
    </source>
</evidence>
<evidence type="ECO:0000256" key="4">
    <source>
        <dbReference type="ARBA" id="ARBA00022730"/>
    </source>
</evidence>
<dbReference type="InterPro" id="IPR030378">
    <property type="entry name" value="G_CP_dom"/>
</dbReference>
<feature type="binding site" evidence="10">
    <location>
        <position position="269"/>
    </location>
    <ligand>
        <name>Zn(2+)</name>
        <dbReference type="ChEBI" id="CHEBI:29105"/>
    </ligand>
</feature>
<comment type="cofactor">
    <cofactor evidence="10">
        <name>Zn(2+)</name>
        <dbReference type="ChEBI" id="CHEBI:29105"/>
    </cofactor>
    <text evidence="10">Binds 1 zinc ion per subunit.</text>
</comment>
<evidence type="ECO:0000259" key="11">
    <source>
        <dbReference type="PROSITE" id="PS50936"/>
    </source>
</evidence>
<feature type="domain" description="EngC GTPase" evidence="11">
    <location>
        <begin position="91"/>
        <end position="237"/>
    </location>
</feature>
<dbReference type="PROSITE" id="PS50936">
    <property type="entry name" value="ENGC_GTPASE"/>
    <property type="match status" value="1"/>
</dbReference>
<accession>A0A377FW18</accession>
<evidence type="ECO:0000256" key="3">
    <source>
        <dbReference type="ARBA" id="ARBA00022723"/>
    </source>
</evidence>
<feature type="binding site" evidence="10">
    <location>
        <begin position="130"/>
        <end position="133"/>
    </location>
    <ligand>
        <name>GTP</name>
        <dbReference type="ChEBI" id="CHEBI:37565"/>
    </ligand>
</feature>
<organism evidence="13 14">
    <name type="scientific">Exiguobacterium aurantiacum</name>
    <dbReference type="NCBI Taxonomy" id="33987"/>
    <lineage>
        <taxon>Bacteria</taxon>
        <taxon>Bacillati</taxon>
        <taxon>Bacillota</taxon>
        <taxon>Bacilli</taxon>
        <taxon>Bacillales</taxon>
        <taxon>Bacillales Family XII. Incertae Sedis</taxon>
        <taxon>Exiguobacterium</taxon>
    </lineage>
</organism>
<dbReference type="EC" id="3.6.1.-" evidence="10"/>
<dbReference type="NCBIfam" id="TIGR00157">
    <property type="entry name" value="ribosome small subunit-dependent GTPase A"/>
    <property type="match status" value="1"/>
</dbReference>
<keyword evidence="5 10" id="KW-0547">Nucleotide-binding</keyword>
<evidence type="ECO:0000256" key="5">
    <source>
        <dbReference type="ARBA" id="ARBA00022741"/>
    </source>
</evidence>
<comment type="subunit">
    <text evidence="10">Monomer. Associates with 30S ribosomal subunit, binds 16S rRNA.</text>
</comment>
<dbReference type="InterPro" id="IPR031944">
    <property type="entry name" value="RsgA_N"/>
</dbReference>
<dbReference type="Pfam" id="PF03193">
    <property type="entry name" value="RsgA_GTPase"/>
    <property type="match status" value="1"/>
</dbReference>
<dbReference type="AlphaFoldDB" id="A0A377FW18"/>
<dbReference type="RefSeq" id="WP_029335938.1">
    <property type="nucleotide sequence ID" value="NZ_UGGP01000001.1"/>
</dbReference>
<keyword evidence="6 10" id="KW-0378">Hydrolase</keyword>
<dbReference type="PANTHER" id="PTHR32120">
    <property type="entry name" value="SMALL RIBOSOMAL SUBUNIT BIOGENESIS GTPASE RSGA"/>
    <property type="match status" value="1"/>
</dbReference>
<dbReference type="PROSITE" id="PS51721">
    <property type="entry name" value="G_CP"/>
    <property type="match status" value="1"/>
</dbReference>
<dbReference type="InterPro" id="IPR012340">
    <property type="entry name" value="NA-bd_OB-fold"/>
</dbReference>
<evidence type="ECO:0000313" key="13">
    <source>
        <dbReference type="EMBL" id="STO09042.1"/>
    </source>
</evidence>
<dbReference type="InterPro" id="IPR010914">
    <property type="entry name" value="RsgA_GTPase_dom"/>
</dbReference>
<feature type="binding site" evidence="10">
    <location>
        <position position="275"/>
    </location>
    <ligand>
        <name>Zn(2+)</name>
        <dbReference type="ChEBI" id="CHEBI:29105"/>
    </ligand>
</feature>
<dbReference type="CDD" id="cd01854">
    <property type="entry name" value="YjeQ_EngC"/>
    <property type="match status" value="1"/>
</dbReference>
<proteinExistence type="inferred from homology"/>
<name>A0A377FW18_9BACL</name>
<keyword evidence="7 10" id="KW-0862">Zinc</keyword>
<dbReference type="InterPro" id="IPR004881">
    <property type="entry name" value="Ribosome_biogen_GTPase_RsgA"/>
</dbReference>
<dbReference type="GO" id="GO:0046872">
    <property type="term" value="F:metal ion binding"/>
    <property type="evidence" value="ECO:0007669"/>
    <property type="project" value="UniProtKB-KW"/>
</dbReference>
<dbReference type="STRING" id="1397694.GCA_000702585_02923"/>
<keyword evidence="1 10" id="KW-0963">Cytoplasm</keyword>
<dbReference type="GO" id="GO:0005737">
    <property type="term" value="C:cytoplasm"/>
    <property type="evidence" value="ECO:0007669"/>
    <property type="project" value="UniProtKB-SubCell"/>
</dbReference>
<dbReference type="GO" id="GO:0003924">
    <property type="term" value="F:GTPase activity"/>
    <property type="evidence" value="ECO:0007669"/>
    <property type="project" value="UniProtKB-UniRule"/>
</dbReference>
<evidence type="ECO:0000313" key="14">
    <source>
        <dbReference type="Proteomes" id="UP000254060"/>
    </source>
</evidence>
<evidence type="ECO:0000256" key="8">
    <source>
        <dbReference type="ARBA" id="ARBA00022884"/>
    </source>
</evidence>
<dbReference type="HAMAP" id="MF_01820">
    <property type="entry name" value="GTPase_RsgA"/>
    <property type="match status" value="1"/>
</dbReference>
<evidence type="ECO:0000259" key="12">
    <source>
        <dbReference type="PROSITE" id="PS51721"/>
    </source>
</evidence>
<dbReference type="GO" id="GO:0019843">
    <property type="term" value="F:rRNA binding"/>
    <property type="evidence" value="ECO:0007669"/>
    <property type="project" value="UniProtKB-KW"/>
</dbReference>
<keyword evidence="9 10" id="KW-0342">GTP-binding</keyword>
<sequence length="324" mass="35838">MNQTTITTGRVTAQFQHMYTVTTENEVYTCSVSGKFRHEAESERDYPVIGDYVEFTVREHGQGLIRRLLERRTVLSRAAAGNETREQLICANVDYILITMACGHDFNLRRLERYSLAAWETGATPLIVLTKSDQVEDVNGLVSDLTLTVPGVDVHPVSSVTGNGVETLRNALPNGSTIALVGSSGVGKSTLTNALAGETIAATQAVRESDERGKHTTTHRALFAVDGLFVIDTPGMREFGLWDGADHLDDTFRDIEALADACRFRDCSHQAEPGCAVRQAIESGKLDAKRYQSFVKLERELRYAEKRQAEAARLAEKKKRKMKS</sequence>
<comment type="subcellular location">
    <subcellularLocation>
        <location evidence="10">Cytoplasm</location>
    </subcellularLocation>
</comment>
<feature type="domain" description="CP-type G" evidence="12">
    <location>
        <begin position="82"/>
        <end position="239"/>
    </location>
</feature>
<feature type="binding site" evidence="10">
    <location>
        <position position="262"/>
    </location>
    <ligand>
        <name>Zn(2+)</name>
        <dbReference type="ChEBI" id="CHEBI:29105"/>
    </ligand>
</feature>
<dbReference type="SUPFAM" id="SSF52540">
    <property type="entry name" value="P-loop containing nucleoside triphosphate hydrolases"/>
    <property type="match status" value="1"/>
</dbReference>
<feature type="binding site" evidence="10">
    <location>
        <begin position="182"/>
        <end position="190"/>
    </location>
    <ligand>
        <name>GTP</name>
        <dbReference type="ChEBI" id="CHEBI:37565"/>
    </ligand>
</feature>
<evidence type="ECO:0000256" key="7">
    <source>
        <dbReference type="ARBA" id="ARBA00022833"/>
    </source>
</evidence>
<dbReference type="GO" id="GO:0005525">
    <property type="term" value="F:GTP binding"/>
    <property type="evidence" value="ECO:0007669"/>
    <property type="project" value="UniProtKB-UniRule"/>
</dbReference>
<comment type="similarity">
    <text evidence="10">Belongs to the TRAFAC class YlqF/YawG GTPase family. RsgA subfamily.</text>
</comment>
<keyword evidence="2 10" id="KW-0690">Ribosome biogenesis</keyword>
<dbReference type="SUPFAM" id="SSF50249">
    <property type="entry name" value="Nucleic acid-binding proteins"/>
    <property type="match status" value="1"/>
</dbReference>
<dbReference type="Pfam" id="PF16745">
    <property type="entry name" value="RsgA_N"/>
    <property type="match status" value="1"/>
</dbReference>
<comment type="function">
    <text evidence="10">One of several proteins that assist in the late maturation steps of the functional core of the 30S ribosomal subunit. Helps release RbfA from mature subunits. May play a role in the assembly of ribosomal proteins into the subunit. Circularly permuted GTPase that catalyzes slow GTP hydrolysis, GTPase activity is stimulated by the 30S ribosomal subunit.</text>
</comment>
<dbReference type="Gene3D" id="3.40.50.300">
    <property type="entry name" value="P-loop containing nucleotide triphosphate hydrolases"/>
    <property type="match status" value="1"/>
</dbReference>
<dbReference type="Gene3D" id="1.10.40.50">
    <property type="entry name" value="Probable gtpase engc, domain 3"/>
    <property type="match status" value="1"/>
</dbReference>
<evidence type="ECO:0000256" key="2">
    <source>
        <dbReference type="ARBA" id="ARBA00022517"/>
    </source>
</evidence>
<protein>
    <recommendedName>
        <fullName evidence="10">Small ribosomal subunit biogenesis GTPase RsgA</fullName>
        <ecNumber evidence="10">3.6.1.-</ecNumber>
    </recommendedName>
</protein>
<keyword evidence="8 10" id="KW-0694">RNA-binding</keyword>
<dbReference type="EMBL" id="UGGP01000001">
    <property type="protein sequence ID" value="STO09042.1"/>
    <property type="molecule type" value="Genomic_DNA"/>
</dbReference>
<dbReference type="GO" id="GO:0042274">
    <property type="term" value="P:ribosomal small subunit biogenesis"/>
    <property type="evidence" value="ECO:0007669"/>
    <property type="project" value="UniProtKB-UniRule"/>
</dbReference>
<keyword evidence="3 10" id="KW-0479">Metal-binding</keyword>
<dbReference type="Gene3D" id="2.40.50.140">
    <property type="entry name" value="Nucleic acid-binding proteins"/>
    <property type="match status" value="1"/>
</dbReference>
<dbReference type="OrthoDB" id="9809485at2"/>
<dbReference type="Proteomes" id="UP000254060">
    <property type="component" value="Unassembled WGS sequence"/>
</dbReference>
<evidence type="ECO:0000256" key="10">
    <source>
        <dbReference type="HAMAP-Rule" id="MF_01820"/>
    </source>
</evidence>
<gene>
    <name evidence="13" type="primary">rsgA_2</name>
    <name evidence="10" type="synonym">rsgA</name>
    <name evidence="13" type="ORF">NCTC13163_02437</name>
</gene>
<keyword evidence="4 10" id="KW-0699">rRNA-binding</keyword>
<dbReference type="PANTHER" id="PTHR32120:SF10">
    <property type="entry name" value="SMALL RIBOSOMAL SUBUNIT BIOGENESIS GTPASE RSGA"/>
    <property type="match status" value="1"/>
</dbReference>
<feature type="binding site" evidence="10">
    <location>
        <position position="267"/>
    </location>
    <ligand>
        <name>Zn(2+)</name>
        <dbReference type="ChEBI" id="CHEBI:29105"/>
    </ligand>
</feature>
<evidence type="ECO:0000256" key="9">
    <source>
        <dbReference type="ARBA" id="ARBA00023134"/>
    </source>
</evidence>
<dbReference type="InterPro" id="IPR027417">
    <property type="entry name" value="P-loop_NTPase"/>
</dbReference>
<evidence type="ECO:0000256" key="1">
    <source>
        <dbReference type="ARBA" id="ARBA00022490"/>
    </source>
</evidence>